<comment type="caution">
    <text evidence="2">The sequence shown here is derived from an EMBL/GenBank/DDBJ whole genome shotgun (WGS) entry which is preliminary data.</text>
</comment>
<dbReference type="SUPFAM" id="SSF53448">
    <property type="entry name" value="Nucleotide-diphospho-sugar transferases"/>
    <property type="match status" value="1"/>
</dbReference>
<evidence type="ECO:0000313" key="3">
    <source>
        <dbReference type="Proteomes" id="UP000275024"/>
    </source>
</evidence>
<dbReference type="Proteomes" id="UP000275024">
    <property type="component" value="Unassembled WGS sequence"/>
</dbReference>
<sequence>MRVDVVTAAHAPNARYLTAAWSSLRAQTHRDWRWLIQIDGADARPLQAALRACGAAGDPRVSVGVHSTTEGPAVSRNVALGRSTAPLIQNLDADDELEPSALADLSLALDGYRLAGFAAGQARDLLPSGELRSAQLPLSSGRLARGVLLEHWSTAPGGYRLPIHPAGVMWRRDLLVSLGGWSAMRGMEDTGTLMAASARAAGVLIAAPTLRYRKHPGQISGQKSNFAGGGAQISLIRQRALHLLTAPAWAPSSPPSCSDQQNPS</sequence>
<keyword evidence="2" id="KW-0808">Transferase</keyword>
<gene>
    <name evidence="2" type="ORF">D7319_09335</name>
</gene>
<proteinExistence type="predicted"/>
<dbReference type="EMBL" id="RBDX01000005">
    <property type="protein sequence ID" value="RKN10612.1"/>
    <property type="molecule type" value="Genomic_DNA"/>
</dbReference>
<dbReference type="AlphaFoldDB" id="A0A3A9WD65"/>
<name>A0A3A9WD65_9ACTN</name>
<dbReference type="RefSeq" id="WP_120744998.1">
    <property type="nucleotide sequence ID" value="NZ_RBDX01000005.1"/>
</dbReference>
<accession>A0A3A9WD65</accession>
<dbReference type="InterPro" id="IPR029044">
    <property type="entry name" value="Nucleotide-diphossugar_trans"/>
</dbReference>
<dbReference type="Gene3D" id="3.90.550.10">
    <property type="entry name" value="Spore Coat Polysaccharide Biosynthesis Protein SpsA, Chain A"/>
    <property type="match status" value="1"/>
</dbReference>
<evidence type="ECO:0000313" key="2">
    <source>
        <dbReference type="EMBL" id="RKN10612.1"/>
    </source>
</evidence>
<dbReference type="GO" id="GO:0016740">
    <property type="term" value="F:transferase activity"/>
    <property type="evidence" value="ECO:0007669"/>
    <property type="project" value="UniProtKB-KW"/>
</dbReference>
<reference evidence="2 3" key="1">
    <citation type="submission" date="2018-09" db="EMBL/GenBank/DDBJ databases">
        <title>Streptomyces sp. nov. DS1-2, an endophytic actinomycete isolated from roots of Dendrobium scabrilingue.</title>
        <authorList>
            <person name="Kuncharoen N."/>
            <person name="Kudo T."/>
            <person name="Ohkuma M."/>
            <person name="Yuki M."/>
            <person name="Tanasupawat S."/>
        </authorList>
    </citation>
    <scope>NUCLEOTIDE SEQUENCE [LARGE SCALE GENOMIC DNA]</scope>
    <source>
        <strain evidence="2 3">AZ1-7</strain>
    </source>
</reference>
<dbReference type="Pfam" id="PF00535">
    <property type="entry name" value="Glycos_transf_2"/>
    <property type="match status" value="1"/>
</dbReference>
<evidence type="ECO:0000259" key="1">
    <source>
        <dbReference type="Pfam" id="PF00535"/>
    </source>
</evidence>
<dbReference type="InterPro" id="IPR001173">
    <property type="entry name" value="Glyco_trans_2-like"/>
</dbReference>
<protein>
    <submittedName>
        <fullName evidence="2">Glycosyltransferase</fullName>
    </submittedName>
</protein>
<feature type="domain" description="Glycosyltransferase 2-like" evidence="1">
    <location>
        <begin position="14"/>
        <end position="124"/>
    </location>
</feature>
<organism evidence="2 3">
    <name type="scientific">Streptomyces radicis</name>
    <dbReference type="NCBI Taxonomy" id="1750517"/>
    <lineage>
        <taxon>Bacteria</taxon>
        <taxon>Bacillati</taxon>
        <taxon>Actinomycetota</taxon>
        <taxon>Actinomycetes</taxon>
        <taxon>Kitasatosporales</taxon>
        <taxon>Streptomycetaceae</taxon>
        <taxon>Streptomyces</taxon>
    </lineage>
</organism>